<proteinExistence type="predicted"/>
<reference evidence="1" key="1">
    <citation type="submission" date="2022-04" db="EMBL/GenBank/DDBJ databases">
        <title>Hymenobacter sp. isolated from the air.</title>
        <authorList>
            <person name="Won M."/>
            <person name="Lee C.-M."/>
            <person name="Woen H.-Y."/>
            <person name="Kwon S.-W."/>
        </authorList>
    </citation>
    <scope>NUCLEOTIDE SEQUENCE</scope>
    <source>
        <strain evidence="1">5420S-77</strain>
        <plasmid evidence="1">unnamed5</plasmid>
    </source>
</reference>
<dbReference type="Proteomes" id="UP000830401">
    <property type="component" value="Plasmid unnamed5"/>
</dbReference>
<accession>A0ABY4GFI4</accession>
<gene>
    <name evidence="1" type="ORF">MUN86_28760</name>
</gene>
<keyword evidence="1" id="KW-0614">Plasmid</keyword>
<keyword evidence="2" id="KW-1185">Reference proteome</keyword>
<dbReference type="EMBL" id="CP095066">
    <property type="protein sequence ID" value="UOQ69472.1"/>
    <property type="molecule type" value="Genomic_DNA"/>
</dbReference>
<geneLocation type="plasmid" evidence="1 2">
    <name>unnamed5</name>
</geneLocation>
<name>A0ABY4GFI4_9BACT</name>
<organism evidence="1 2">
    <name type="scientific">Hymenobacter volaticus</name>
    <dbReference type="NCBI Taxonomy" id="2932254"/>
    <lineage>
        <taxon>Bacteria</taxon>
        <taxon>Pseudomonadati</taxon>
        <taxon>Bacteroidota</taxon>
        <taxon>Cytophagia</taxon>
        <taxon>Cytophagales</taxon>
        <taxon>Hymenobacteraceae</taxon>
        <taxon>Hymenobacter</taxon>
    </lineage>
</organism>
<evidence type="ECO:0000313" key="2">
    <source>
        <dbReference type="Proteomes" id="UP000830401"/>
    </source>
</evidence>
<protein>
    <submittedName>
        <fullName evidence="1">Uncharacterized protein</fullName>
    </submittedName>
</protein>
<evidence type="ECO:0000313" key="1">
    <source>
        <dbReference type="EMBL" id="UOQ69472.1"/>
    </source>
</evidence>
<sequence>MQFATRGLAQPVLQLAQQRRRSPGWFQIGVALQVQTQSAGLALDTKMQVWHRWKIPAQCQYRLVFGIGFGKDNGNSLVGQNVVLRVLRHFGLDINNDNFIFLESQAADQLGV</sequence>